<dbReference type="RefSeq" id="WP_138617796.1">
    <property type="nucleotide sequence ID" value="NZ_VCAO01000003.1"/>
</dbReference>
<dbReference type="PANTHER" id="PTHR47163">
    <property type="entry name" value="DDE_TNP_IS1595 DOMAIN-CONTAINING PROTEIN"/>
    <property type="match status" value="1"/>
</dbReference>
<evidence type="ECO:0000313" key="3">
    <source>
        <dbReference type="Proteomes" id="UP000309668"/>
    </source>
</evidence>
<feature type="domain" description="ISXO2-like transposase" evidence="1">
    <location>
        <begin position="136"/>
        <end position="284"/>
    </location>
</feature>
<comment type="caution">
    <text evidence="2">The sequence shown here is derived from an EMBL/GenBank/DDBJ whole genome shotgun (WGS) entry which is preliminary data.</text>
</comment>
<dbReference type="EMBL" id="VCAO01000003">
    <property type="protein sequence ID" value="TMM48275.1"/>
    <property type="molecule type" value="Genomic_DNA"/>
</dbReference>
<dbReference type="Pfam" id="PF12762">
    <property type="entry name" value="DDE_Tnp_IS1595"/>
    <property type="match status" value="1"/>
</dbReference>
<dbReference type="Pfam" id="PF12760">
    <property type="entry name" value="Zn_ribbon_IS1595"/>
    <property type="match status" value="1"/>
</dbReference>
<keyword evidence="3" id="KW-1185">Reference proteome</keyword>
<gene>
    <name evidence="2" type="ORF">FEV51_08300</name>
</gene>
<dbReference type="InterPro" id="IPR024445">
    <property type="entry name" value="Tnp_ISXO2-like"/>
</dbReference>
<dbReference type="SMART" id="SM01126">
    <property type="entry name" value="DDE_Tnp_IS1595"/>
    <property type="match status" value="1"/>
</dbReference>
<dbReference type="OrthoDB" id="271821at2"/>
<dbReference type="InterPro" id="IPR024442">
    <property type="entry name" value="Transposase_Zn_ribbon"/>
</dbReference>
<dbReference type="AlphaFoldDB" id="A0A5S3PXF5"/>
<organism evidence="2 3">
    <name type="scientific">Qipengyuania marisflavi</name>
    <dbReference type="NCBI Taxonomy" id="2486356"/>
    <lineage>
        <taxon>Bacteria</taxon>
        <taxon>Pseudomonadati</taxon>
        <taxon>Pseudomonadota</taxon>
        <taxon>Alphaproteobacteria</taxon>
        <taxon>Sphingomonadales</taxon>
        <taxon>Erythrobacteraceae</taxon>
        <taxon>Qipengyuania</taxon>
    </lineage>
</organism>
<evidence type="ECO:0000259" key="1">
    <source>
        <dbReference type="SMART" id="SM01126"/>
    </source>
</evidence>
<sequence>MSNAKDKPETISLYQFFARIPDEEAARKYFENNRWGDEACCGHCGSTNVAVIENQKPMPYRCRDCRKHFSVRTGTVLAESRLGLHKWLMAIYMMTTARKGIPSTQMARELGITQKSAWFLAQRIRETWLSGRDEGPMGDDVQVDETYIGGKERNKHASKKLRAGRGPVGKVAVLGIRDENAQVRATPIADTSAPTLNGYIKANVEQGAFVTTDEHGGYQGLRSEGYRHFTVNHSAGEYVRDMCIHTNGIESFWALLKRGHYGIYHFMSQKHLHRYVNEFAFRQNTAQDGTMLFIDKTIARMVGKRLTYKGLINA</sequence>
<name>A0A5S3PXF5_9SPHN</name>
<accession>A0A5S3PXF5</accession>
<dbReference type="Proteomes" id="UP000309668">
    <property type="component" value="Unassembled WGS sequence"/>
</dbReference>
<protein>
    <submittedName>
        <fullName evidence="2">IS1595 family transposase</fullName>
    </submittedName>
</protein>
<dbReference type="InterPro" id="IPR053164">
    <property type="entry name" value="IS1016-like_transposase"/>
</dbReference>
<evidence type="ECO:0000313" key="2">
    <source>
        <dbReference type="EMBL" id="TMM48275.1"/>
    </source>
</evidence>
<dbReference type="NCBIfam" id="NF033547">
    <property type="entry name" value="transpos_IS1595"/>
    <property type="match status" value="1"/>
</dbReference>
<reference evidence="2 3" key="1">
    <citation type="submission" date="2019-05" db="EMBL/GenBank/DDBJ databases">
        <title>Erythrobacter marisflavi sp. nov., isolated from isolated from water of an estuary environment.</title>
        <authorList>
            <person name="Yoon J.-H."/>
        </authorList>
    </citation>
    <scope>NUCLEOTIDE SEQUENCE [LARGE SCALE GENOMIC DNA]</scope>
    <source>
        <strain evidence="2 3">KEM-5</strain>
    </source>
</reference>
<proteinExistence type="predicted"/>
<dbReference type="PANTHER" id="PTHR47163:SF2">
    <property type="entry name" value="SI:DKEY-17M8.2"/>
    <property type="match status" value="1"/>
</dbReference>